<dbReference type="InterPro" id="IPR006121">
    <property type="entry name" value="HMA_dom"/>
</dbReference>
<evidence type="ECO:0000256" key="3">
    <source>
        <dbReference type="ARBA" id="ARBA00023288"/>
    </source>
</evidence>
<dbReference type="PANTHER" id="PTHR45868">
    <property type="entry name" value="HEAVY METAL-ASSOCIATED ISOPRENYLATED PLANT PROTEIN 33-RELATED"/>
    <property type="match status" value="1"/>
</dbReference>
<dbReference type="AlphaFoldDB" id="A0A8J6D0S6"/>
<evidence type="ECO:0000256" key="1">
    <source>
        <dbReference type="ARBA" id="ARBA00022481"/>
    </source>
</evidence>
<evidence type="ECO:0000259" key="6">
    <source>
        <dbReference type="PROSITE" id="PS50846"/>
    </source>
</evidence>
<keyword evidence="8" id="KW-1185">Reference proteome</keyword>
<evidence type="ECO:0000256" key="5">
    <source>
        <dbReference type="ARBA" id="ARBA00024045"/>
    </source>
</evidence>
<comment type="similarity">
    <text evidence="5">Belongs to the HIPP family.</text>
</comment>
<evidence type="ECO:0000256" key="4">
    <source>
        <dbReference type="ARBA" id="ARBA00023289"/>
    </source>
</evidence>
<dbReference type="EMBL" id="JAHUZN010000007">
    <property type="protein sequence ID" value="KAG8489275.1"/>
    <property type="molecule type" value="Genomic_DNA"/>
</dbReference>
<keyword evidence="2" id="KW-0479">Metal-binding</keyword>
<dbReference type="GO" id="GO:0046872">
    <property type="term" value="F:metal ion binding"/>
    <property type="evidence" value="ECO:0007669"/>
    <property type="project" value="UniProtKB-KW"/>
</dbReference>
<reference evidence="7 8" key="1">
    <citation type="journal article" date="2021" name="bioRxiv">
        <title>The Gossypium anomalum genome as a resource for cotton improvement and evolutionary analysis of hybrid incompatibility.</title>
        <authorList>
            <person name="Grover C.E."/>
            <person name="Yuan D."/>
            <person name="Arick M.A."/>
            <person name="Miller E.R."/>
            <person name="Hu G."/>
            <person name="Peterson D.G."/>
            <person name="Wendel J.F."/>
            <person name="Udall J.A."/>
        </authorList>
    </citation>
    <scope>NUCLEOTIDE SEQUENCE [LARGE SCALE GENOMIC DNA]</scope>
    <source>
        <strain evidence="7">JFW-Udall</strain>
        <tissue evidence="7">Leaf</tissue>
    </source>
</reference>
<accession>A0A8J6D0S6</accession>
<dbReference type="Pfam" id="PF00403">
    <property type="entry name" value="HMA"/>
    <property type="match status" value="1"/>
</dbReference>
<evidence type="ECO:0000256" key="2">
    <source>
        <dbReference type="ARBA" id="ARBA00022723"/>
    </source>
</evidence>
<dbReference type="OrthoDB" id="689350at2759"/>
<keyword evidence="4" id="KW-0636">Prenylation</keyword>
<evidence type="ECO:0000313" key="7">
    <source>
        <dbReference type="EMBL" id="KAG8489275.1"/>
    </source>
</evidence>
<dbReference type="SUPFAM" id="SSF55008">
    <property type="entry name" value="HMA, heavy metal-associated domain"/>
    <property type="match status" value="1"/>
</dbReference>
<dbReference type="InterPro" id="IPR036163">
    <property type="entry name" value="HMA_dom_sf"/>
</dbReference>
<evidence type="ECO:0000313" key="8">
    <source>
        <dbReference type="Proteomes" id="UP000701853"/>
    </source>
</evidence>
<comment type="caution">
    <text evidence="7">The sequence shown here is derived from an EMBL/GenBank/DDBJ whole genome shotgun (WGS) entry which is preliminary data.</text>
</comment>
<dbReference type="Proteomes" id="UP000701853">
    <property type="component" value="Chromosome 7"/>
</dbReference>
<dbReference type="CDD" id="cd00371">
    <property type="entry name" value="HMA"/>
    <property type="match status" value="1"/>
</dbReference>
<name>A0A8J6D0S6_9ROSI</name>
<keyword evidence="3" id="KW-0449">Lipoprotein</keyword>
<gene>
    <name evidence="7" type="ORF">CXB51_017323</name>
</gene>
<keyword evidence="1" id="KW-0488">Methylation</keyword>
<protein>
    <recommendedName>
        <fullName evidence="6">HMA domain-containing protein</fullName>
    </recommendedName>
</protein>
<feature type="domain" description="HMA" evidence="6">
    <location>
        <begin position="42"/>
        <end position="101"/>
    </location>
</feature>
<organism evidence="7 8">
    <name type="scientific">Gossypium anomalum</name>
    <dbReference type="NCBI Taxonomy" id="47600"/>
    <lineage>
        <taxon>Eukaryota</taxon>
        <taxon>Viridiplantae</taxon>
        <taxon>Streptophyta</taxon>
        <taxon>Embryophyta</taxon>
        <taxon>Tracheophyta</taxon>
        <taxon>Spermatophyta</taxon>
        <taxon>Magnoliopsida</taxon>
        <taxon>eudicotyledons</taxon>
        <taxon>Gunneridae</taxon>
        <taxon>Pentapetalae</taxon>
        <taxon>rosids</taxon>
        <taxon>malvids</taxon>
        <taxon>Malvales</taxon>
        <taxon>Malvaceae</taxon>
        <taxon>Malvoideae</taxon>
        <taxon>Gossypium</taxon>
    </lineage>
</organism>
<dbReference type="PANTHER" id="PTHR45868:SF72">
    <property type="entry name" value="METAL TRANSPORT_DETOXIFICATION SUPERFAMILY PROTEIN, PUTATIVE-RELATED"/>
    <property type="match status" value="1"/>
</dbReference>
<dbReference type="PROSITE" id="PS50846">
    <property type="entry name" value="HMA_2"/>
    <property type="match status" value="1"/>
</dbReference>
<dbReference type="Gene3D" id="3.30.70.100">
    <property type="match status" value="1"/>
</dbReference>
<proteinExistence type="inferred from homology"/>
<sequence length="264" mass="30044">MMHKGRFRPSQNQIKSHTSPTESLIWSQLHFPDTHKIFASPFNTYVLNVNINCDGCKQRVKKLLRKIEVHIDEELQVVTVTGKVDPTKLIKKLIKSGKHAEFRSPYENLDFIKSDKNKNQMQYLRINGINNSQIGYEVEDDCGNYVKHNIGNNSMTGTTDWNFIKETSMHRMEGDGDIFANNRHMVSMLDPAGFGRNVAGFVGLPPHEFGMFHDVPSSSSLATYDYNHLNLPSTTETSLQGYLLNNPSPNMNTCIQHRNTNSQL</sequence>